<evidence type="ECO:0000313" key="3">
    <source>
        <dbReference type="EMBL" id="GMF39033.1"/>
    </source>
</evidence>
<dbReference type="GO" id="GO:0003676">
    <property type="term" value="F:nucleic acid binding"/>
    <property type="evidence" value="ECO:0007669"/>
    <property type="project" value="InterPro"/>
</dbReference>
<dbReference type="InterPro" id="IPR012337">
    <property type="entry name" value="RNaseH-like_sf"/>
</dbReference>
<dbReference type="InterPro" id="IPR001584">
    <property type="entry name" value="Integrase_cat-core"/>
</dbReference>
<reference evidence="3" key="1">
    <citation type="submission" date="2023-04" db="EMBL/GenBank/DDBJ databases">
        <title>Phytophthora fragariaefolia NBRC 109709.</title>
        <authorList>
            <person name="Ichikawa N."/>
            <person name="Sato H."/>
            <person name="Tonouchi N."/>
        </authorList>
    </citation>
    <scope>NUCLEOTIDE SEQUENCE</scope>
    <source>
        <strain evidence="3">NBRC 109709</strain>
    </source>
</reference>
<dbReference type="PROSITE" id="PS50994">
    <property type="entry name" value="INTEGRASE"/>
    <property type="match status" value="1"/>
</dbReference>
<dbReference type="Gene3D" id="3.30.420.10">
    <property type="entry name" value="Ribonuclease H-like superfamily/Ribonuclease H"/>
    <property type="match status" value="1"/>
</dbReference>
<comment type="caution">
    <text evidence="3">The sequence shown here is derived from an EMBL/GenBank/DDBJ whole genome shotgun (WGS) entry which is preliminary data.</text>
</comment>
<dbReference type="AlphaFoldDB" id="A0A9W6XI15"/>
<feature type="region of interest" description="Disordered" evidence="1">
    <location>
        <begin position="107"/>
        <end position="133"/>
    </location>
</feature>
<organism evidence="3 4">
    <name type="scientific">Phytophthora fragariaefolia</name>
    <dbReference type="NCBI Taxonomy" id="1490495"/>
    <lineage>
        <taxon>Eukaryota</taxon>
        <taxon>Sar</taxon>
        <taxon>Stramenopiles</taxon>
        <taxon>Oomycota</taxon>
        <taxon>Peronosporomycetes</taxon>
        <taxon>Peronosporales</taxon>
        <taxon>Peronosporaceae</taxon>
        <taxon>Phytophthora</taxon>
    </lineage>
</organism>
<feature type="domain" description="Integrase catalytic" evidence="2">
    <location>
        <begin position="35"/>
        <end position="153"/>
    </location>
</feature>
<evidence type="ECO:0000259" key="2">
    <source>
        <dbReference type="PROSITE" id="PS50994"/>
    </source>
</evidence>
<keyword evidence="4" id="KW-1185">Reference proteome</keyword>
<name>A0A9W6XI15_9STRA</name>
<dbReference type="SUPFAM" id="SSF53098">
    <property type="entry name" value="Ribonuclease H-like"/>
    <property type="match status" value="1"/>
</dbReference>
<gene>
    <name evidence="3" type="ORF">Pfra01_001146000</name>
</gene>
<evidence type="ECO:0000313" key="4">
    <source>
        <dbReference type="Proteomes" id="UP001165121"/>
    </source>
</evidence>
<evidence type="ECO:0000256" key="1">
    <source>
        <dbReference type="SAM" id="MobiDB-lite"/>
    </source>
</evidence>
<sequence length="153" mass="16194">MNGDHTACGPPESLLPALLGGWGKVQPRPFGEAFHATRPNEVLHFDYLSLPTSSHGTKDVLVLKDDMSGFVELVECSAATASETADALLAWFKRFGVVTQWVSDRGPTLRMSGGRQSPAAPVSQGASKRAEATSTRLANCASGGIVRPQPYAV</sequence>
<dbReference type="GO" id="GO:0015074">
    <property type="term" value="P:DNA integration"/>
    <property type="evidence" value="ECO:0007669"/>
    <property type="project" value="InterPro"/>
</dbReference>
<protein>
    <submittedName>
        <fullName evidence="3">Unnamed protein product</fullName>
    </submittedName>
</protein>
<dbReference type="EMBL" id="BSXT01001129">
    <property type="protein sequence ID" value="GMF39033.1"/>
    <property type="molecule type" value="Genomic_DNA"/>
</dbReference>
<proteinExistence type="predicted"/>
<accession>A0A9W6XI15</accession>
<dbReference type="InterPro" id="IPR036397">
    <property type="entry name" value="RNaseH_sf"/>
</dbReference>
<dbReference type="Proteomes" id="UP001165121">
    <property type="component" value="Unassembled WGS sequence"/>
</dbReference>
<dbReference type="OrthoDB" id="120951at2759"/>